<dbReference type="KEGG" id="ptm:GSPATT00019570001"/>
<protein>
    <submittedName>
        <fullName evidence="1">Uncharacterized protein</fullName>
    </submittedName>
</protein>
<name>A0DS49_PARTE</name>
<gene>
    <name evidence="1" type="ORF">GSPATT00019570001</name>
</gene>
<accession>A0DS49</accession>
<reference evidence="1 2" key="1">
    <citation type="journal article" date="2006" name="Nature">
        <title>Global trends of whole-genome duplications revealed by the ciliate Paramecium tetraurelia.</title>
        <authorList>
            <consortium name="Genoscope"/>
            <person name="Aury J.-M."/>
            <person name="Jaillon O."/>
            <person name="Duret L."/>
            <person name="Noel B."/>
            <person name="Jubin C."/>
            <person name="Porcel B.M."/>
            <person name="Segurens B."/>
            <person name="Daubin V."/>
            <person name="Anthouard V."/>
            <person name="Aiach N."/>
            <person name="Arnaiz O."/>
            <person name="Billaut A."/>
            <person name="Beisson J."/>
            <person name="Blanc I."/>
            <person name="Bouhouche K."/>
            <person name="Camara F."/>
            <person name="Duharcourt S."/>
            <person name="Guigo R."/>
            <person name="Gogendeau D."/>
            <person name="Katinka M."/>
            <person name="Keller A.-M."/>
            <person name="Kissmehl R."/>
            <person name="Klotz C."/>
            <person name="Koll F."/>
            <person name="Le Moue A."/>
            <person name="Lepere C."/>
            <person name="Malinsky S."/>
            <person name="Nowacki M."/>
            <person name="Nowak J.K."/>
            <person name="Plattner H."/>
            <person name="Poulain J."/>
            <person name="Ruiz F."/>
            <person name="Serrano V."/>
            <person name="Zagulski M."/>
            <person name="Dessen P."/>
            <person name="Betermier M."/>
            <person name="Weissenbach J."/>
            <person name="Scarpelli C."/>
            <person name="Schachter V."/>
            <person name="Sperling L."/>
            <person name="Meyer E."/>
            <person name="Cohen J."/>
            <person name="Wincker P."/>
        </authorList>
    </citation>
    <scope>NUCLEOTIDE SEQUENCE [LARGE SCALE GENOMIC DNA]</scope>
    <source>
        <strain evidence="1 2">Stock d4-2</strain>
    </source>
</reference>
<dbReference type="Proteomes" id="UP000000600">
    <property type="component" value="Unassembled WGS sequence"/>
</dbReference>
<dbReference type="AlphaFoldDB" id="A0DS49"/>
<dbReference type="RefSeq" id="XP_001453263.1">
    <property type="nucleotide sequence ID" value="XM_001453226.2"/>
</dbReference>
<dbReference type="HOGENOM" id="CLU_2488246_0_0_1"/>
<organism evidence="1 2">
    <name type="scientific">Paramecium tetraurelia</name>
    <dbReference type="NCBI Taxonomy" id="5888"/>
    <lineage>
        <taxon>Eukaryota</taxon>
        <taxon>Sar</taxon>
        <taxon>Alveolata</taxon>
        <taxon>Ciliophora</taxon>
        <taxon>Intramacronucleata</taxon>
        <taxon>Oligohymenophorea</taxon>
        <taxon>Peniculida</taxon>
        <taxon>Parameciidae</taxon>
        <taxon>Paramecium</taxon>
    </lineage>
</organism>
<dbReference type="EMBL" id="CT868552">
    <property type="protein sequence ID" value="CAK85866.1"/>
    <property type="molecule type" value="Genomic_DNA"/>
</dbReference>
<evidence type="ECO:0000313" key="2">
    <source>
        <dbReference type="Proteomes" id="UP000000600"/>
    </source>
</evidence>
<sequence length="87" mass="10309">MNSQTLDEESCQIKNDKNHGFGPCLNNIHMEAKNLDDEVNMNLNVFFKQKNDVFIVENWKRYNTDVSKRKLQNQQNKKPKNQCCTIF</sequence>
<dbReference type="OMA" id="YNTDVSK"/>
<dbReference type="InParanoid" id="A0DS49"/>
<dbReference type="GeneID" id="5039048"/>
<dbReference type="OrthoDB" id="10312186at2759"/>
<keyword evidence="2" id="KW-1185">Reference proteome</keyword>
<proteinExistence type="predicted"/>
<evidence type="ECO:0000313" key="1">
    <source>
        <dbReference type="EMBL" id="CAK85866.1"/>
    </source>
</evidence>